<dbReference type="AlphaFoldDB" id="A0A9N9TW60"/>
<name>A0A9N9TW60_PHYSR</name>
<keyword evidence="3" id="KW-1185">Reference proteome</keyword>
<accession>A0A9N9TW60</accession>
<evidence type="ECO:0000313" key="3">
    <source>
        <dbReference type="Proteomes" id="UP001153712"/>
    </source>
</evidence>
<dbReference type="Proteomes" id="UP001153712">
    <property type="component" value="Chromosome 7"/>
</dbReference>
<evidence type="ECO:0000256" key="1">
    <source>
        <dbReference type="SAM" id="MobiDB-lite"/>
    </source>
</evidence>
<gene>
    <name evidence="2" type="ORF">PHYEVI_LOCUS10157</name>
</gene>
<evidence type="ECO:0000313" key="2">
    <source>
        <dbReference type="EMBL" id="CAG9863880.1"/>
    </source>
</evidence>
<feature type="region of interest" description="Disordered" evidence="1">
    <location>
        <begin position="14"/>
        <end position="53"/>
    </location>
</feature>
<feature type="compositionally biased region" description="Polar residues" evidence="1">
    <location>
        <begin position="32"/>
        <end position="44"/>
    </location>
</feature>
<reference evidence="2" key="1">
    <citation type="submission" date="2022-01" db="EMBL/GenBank/DDBJ databases">
        <authorList>
            <person name="King R."/>
        </authorList>
    </citation>
    <scope>NUCLEOTIDE SEQUENCE</scope>
</reference>
<protein>
    <submittedName>
        <fullName evidence="2">Uncharacterized protein</fullName>
    </submittedName>
</protein>
<organism evidence="2 3">
    <name type="scientific">Phyllotreta striolata</name>
    <name type="common">Striped flea beetle</name>
    <name type="synonym">Crioceris striolata</name>
    <dbReference type="NCBI Taxonomy" id="444603"/>
    <lineage>
        <taxon>Eukaryota</taxon>
        <taxon>Metazoa</taxon>
        <taxon>Ecdysozoa</taxon>
        <taxon>Arthropoda</taxon>
        <taxon>Hexapoda</taxon>
        <taxon>Insecta</taxon>
        <taxon>Pterygota</taxon>
        <taxon>Neoptera</taxon>
        <taxon>Endopterygota</taxon>
        <taxon>Coleoptera</taxon>
        <taxon>Polyphaga</taxon>
        <taxon>Cucujiformia</taxon>
        <taxon>Chrysomeloidea</taxon>
        <taxon>Chrysomelidae</taxon>
        <taxon>Galerucinae</taxon>
        <taxon>Alticini</taxon>
        <taxon>Phyllotreta</taxon>
    </lineage>
</organism>
<proteinExistence type="predicted"/>
<dbReference type="EMBL" id="OU900100">
    <property type="protein sequence ID" value="CAG9863880.1"/>
    <property type="molecule type" value="Genomic_DNA"/>
</dbReference>
<sequence length="89" mass="9876">MLTCCIRKKLKSSRKNSLETQNELANAVGQEKPSSNPINPISETKQNEGENRKMSSISLNSFYSIKSSRSESDGADYYSVCSVDSYKSV</sequence>